<reference evidence="3" key="1">
    <citation type="submission" date="2019-08" db="EMBL/GenBank/DDBJ databases">
        <title>The complete genome of Acinetobacter defluvii strain WCHAD010030.</title>
        <authorList>
            <person name="Hu Y."/>
            <person name="Qin J."/>
            <person name="Feng Y."/>
            <person name="Zong Z."/>
        </authorList>
    </citation>
    <scope>NUCLEOTIDE SEQUENCE</scope>
    <source>
        <strain evidence="3">WCHA30</strain>
    </source>
</reference>
<sequence>MKSIKILPIAVAILATSSVYAQTTTETKTPPPYGDNPNIFKVLAHKTGEKVQNTAERVGAATERGIEKIKPKVDNAWEETKTYTEEQSERAKASLQRGVNKVAETANNTRDVIVGTNKGSVPIERGSLSQPSPVTTVPQAPPTPVPNHSTVQATTLPAPTNTTASVIDPTQQNVAAPEEPEISLKSLPLPQSSDDAATPSTAVKEDIPQ</sequence>
<protein>
    <submittedName>
        <fullName evidence="3">Uncharacterized protein</fullName>
    </submittedName>
</protein>
<dbReference type="RefSeq" id="WP_065993724.1">
    <property type="nucleotide sequence ID" value="NZ_CP029397.2"/>
</dbReference>
<feature type="signal peptide" evidence="2">
    <location>
        <begin position="1"/>
        <end position="21"/>
    </location>
</feature>
<name>A0A2S2FIG5_9GAMM</name>
<dbReference type="KEGG" id="adv:DJ533_17080"/>
<feature type="compositionally biased region" description="Low complexity" evidence="1">
    <location>
        <begin position="153"/>
        <end position="164"/>
    </location>
</feature>
<evidence type="ECO:0000256" key="1">
    <source>
        <dbReference type="SAM" id="MobiDB-lite"/>
    </source>
</evidence>
<dbReference type="Proteomes" id="UP000245977">
    <property type="component" value="Chromosome"/>
</dbReference>
<keyword evidence="2" id="KW-0732">Signal</keyword>
<evidence type="ECO:0000313" key="4">
    <source>
        <dbReference type="Proteomes" id="UP000245977"/>
    </source>
</evidence>
<proteinExistence type="predicted"/>
<evidence type="ECO:0000313" key="3">
    <source>
        <dbReference type="EMBL" id="AWL30152.1"/>
    </source>
</evidence>
<dbReference type="AlphaFoldDB" id="A0A2S2FIG5"/>
<feature type="region of interest" description="Disordered" evidence="1">
    <location>
        <begin position="119"/>
        <end position="209"/>
    </location>
</feature>
<dbReference type="OrthoDB" id="6713176at2"/>
<keyword evidence="4" id="KW-1185">Reference proteome</keyword>
<evidence type="ECO:0000256" key="2">
    <source>
        <dbReference type="SAM" id="SignalP"/>
    </source>
</evidence>
<gene>
    <name evidence="3" type="ORF">DJ533_17080</name>
</gene>
<organism evidence="3 4">
    <name type="scientific">Acinetobacter defluvii</name>
    <dbReference type="NCBI Taxonomy" id="1871111"/>
    <lineage>
        <taxon>Bacteria</taxon>
        <taxon>Pseudomonadati</taxon>
        <taxon>Pseudomonadota</taxon>
        <taxon>Gammaproteobacteria</taxon>
        <taxon>Moraxellales</taxon>
        <taxon>Moraxellaceae</taxon>
        <taxon>Acinetobacter</taxon>
    </lineage>
</organism>
<accession>A0A2S2FIG5</accession>
<dbReference type="EMBL" id="CP029397">
    <property type="protein sequence ID" value="AWL30152.1"/>
    <property type="molecule type" value="Genomic_DNA"/>
</dbReference>
<dbReference type="Gene3D" id="1.10.287.700">
    <property type="entry name" value="Helix hairpin bin"/>
    <property type="match status" value="1"/>
</dbReference>
<feature type="compositionally biased region" description="Polar residues" evidence="1">
    <location>
        <begin position="189"/>
        <end position="201"/>
    </location>
</feature>
<feature type="chain" id="PRO_5015757728" evidence="2">
    <location>
        <begin position="22"/>
        <end position="209"/>
    </location>
</feature>